<evidence type="ECO:0000313" key="3">
    <source>
        <dbReference type="Proteomes" id="UP000319732"/>
    </source>
</evidence>
<accession>A0A545TLI5</accession>
<reference evidence="2 3" key="1">
    <citation type="submission" date="2019-06" db="EMBL/GenBank/DDBJ databases">
        <title>Whole genome sequence for Cellvibrionaceae sp. R142.</title>
        <authorList>
            <person name="Wang G."/>
        </authorList>
    </citation>
    <scope>NUCLEOTIDE SEQUENCE [LARGE SCALE GENOMIC DNA]</scope>
    <source>
        <strain evidence="2 3">R142</strain>
    </source>
</reference>
<organism evidence="2 3">
    <name type="scientific">Exilibacterium tricleocarpae</name>
    <dbReference type="NCBI Taxonomy" id="2591008"/>
    <lineage>
        <taxon>Bacteria</taxon>
        <taxon>Pseudomonadati</taxon>
        <taxon>Pseudomonadota</taxon>
        <taxon>Gammaproteobacteria</taxon>
        <taxon>Cellvibrionales</taxon>
        <taxon>Cellvibrionaceae</taxon>
        <taxon>Exilibacterium</taxon>
    </lineage>
</organism>
<protein>
    <submittedName>
        <fullName evidence="2">Uncharacterized protein</fullName>
    </submittedName>
</protein>
<keyword evidence="1" id="KW-0812">Transmembrane</keyword>
<dbReference type="Proteomes" id="UP000319732">
    <property type="component" value="Unassembled WGS sequence"/>
</dbReference>
<gene>
    <name evidence="2" type="ORF">FKG94_13460</name>
</gene>
<feature type="transmembrane region" description="Helical" evidence="1">
    <location>
        <begin position="72"/>
        <end position="91"/>
    </location>
</feature>
<dbReference type="AlphaFoldDB" id="A0A545TLI5"/>
<keyword evidence="3" id="KW-1185">Reference proteome</keyword>
<keyword evidence="1" id="KW-0472">Membrane</keyword>
<sequence length="201" mass="23073">MSVNSDQQEYQTAVKKLGKRGVLLSRSEFVCFHIARRYQRNVLKREAFGLEHWFWPAALDQLHWSASMPRRLGQGLIIAVSLPFIVSWQLLGRLARLLAFPFRYLRTYMIPRGLAAPGEKTLAGVHNAFARFFDLPPDAYMDCVDEWIQALYGLDRSLRDYIVTMNRGAEQLPAPALSPSMRSYIAVAREKLSQELGHYRA</sequence>
<evidence type="ECO:0000256" key="1">
    <source>
        <dbReference type="SAM" id="Phobius"/>
    </source>
</evidence>
<dbReference type="EMBL" id="VHSG01000013">
    <property type="protein sequence ID" value="TQV78083.1"/>
    <property type="molecule type" value="Genomic_DNA"/>
</dbReference>
<name>A0A545TLI5_9GAMM</name>
<dbReference type="OrthoDB" id="6387261at2"/>
<keyword evidence="1" id="KW-1133">Transmembrane helix</keyword>
<dbReference type="RefSeq" id="WP_142904862.1">
    <property type="nucleotide sequence ID" value="NZ_ML660094.1"/>
</dbReference>
<proteinExistence type="predicted"/>
<evidence type="ECO:0000313" key="2">
    <source>
        <dbReference type="EMBL" id="TQV78083.1"/>
    </source>
</evidence>
<comment type="caution">
    <text evidence="2">The sequence shown here is derived from an EMBL/GenBank/DDBJ whole genome shotgun (WGS) entry which is preliminary data.</text>
</comment>